<dbReference type="GO" id="GO:0005634">
    <property type="term" value="C:nucleus"/>
    <property type="evidence" value="ECO:0007669"/>
    <property type="project" value="UniProtKB-SubCell"/>
</dbReference>
<gene>
    <name evidence="5" type="ORF">SCP_0309680</name>
</gene>
<keyword evidence="6" id="KW-1185">Reference proteome</keyword>
<dbReference type="Pfam" id="PF00172">
    <property type="entry name" value="Zn_clus"/>
    <property type="match status" value="2"/>
</dbReference>
<dbReference type="Gene3D" id="4.10.240.10">
    <property type="entry name" value="Zn(2)-C6 fungal-type DNA-binding domain"/>
    <property type="match status" value="2"/>
</dbReference>
<feature type="domain" description="Zn(2)-C6 fungal-type" evidence="4">
    <location>
        <begin position="45"/>
        <end position="76"/>
    </location>
</feature>
<dbReference type="CDD" id="cd00067">
    <property type="entry name" value="GAL4"/>
    <property type="match status" value="2"/>
</dbReference>
<protein>
    <recommendedName>
        <fullName evidence="4">Zn(2)-C6 fungal-type domain-containing protein</fullName>
    </recommendedName>
</protein>
<dbReference type="PANTHER" id="PTHR31001">
    <property type="entry name" value="UNCHARACTERIZED TRANSCRIPTIONAL REGULATORY PROTEIN"/>
    <property type="match status" value="1"/>
</dbReference>
<dbReference type="GeneID" id="38778158"/>
<dbReference type="SMART" id="SM00066">
    <property type="entry name" value="GAL4"/>
    <property type="match status" value="2"/>
</dbReference>
<dbReference type="AlphaFoldDB" id="A0A401GGK2"/>
<dbReference type="GO" id="GO:0000981">
    <property type="term" value="F:DNA-binding transcription factor activity, RNA polymerase II-specific"/>
    <property type="evidence" value="ECO:0007669"/>
    <property type="project" value="InterPro"/>
</dbReference>
<organism evidence="5 6">
    <name type="scientific">Sparassis crispa</name>
    <dbReference type="NCBI Taxonomy" id="139825"/>
    <lineage>
        <taxon>Eukaryota</taxon>
        <taxon>Fungi</taxon>
        <taxon>Dikarya</taxon>
        <taxon>Basidiomycota</taxon>
        <taxon>Agaricomycotina</taxon>
        <taxon>Agaricomycetes</taxon>
        <taxon>Polyporales</taxon>
        <taxon>Sparassidaceae</taxon>
        <taxon>Sparassis</taxon>
    </lineage>
</organism>
<name>A0A401GGK2_9APHY</name>
<evidence type="ECO:0000256" key="2">
    <source>
        <dbReference type="ARBA" id="ARBA00023242"/>
    </source>
</evidence>
<dbReference type="InterPro" id="IPR050613">
    <property type="entry name" value="Sec_Metabolite_Reg"/>
</dbReference>
<keyword evidence="2" id="KW-0539">Nucleus</keyword>
<sequence length="505" mass="56564">MADSPGGTESVGDSGDDAGLTIRIPNPKVYMARQSQWKGRRGKPRCDHCRLNNLKCDRVLPTCNHCAWANGRKCKYTPLPTPAHRGIPRCDRCRQRNLKCDRNLPVCNHCAEDNETDCNYTPKKRHKVPSDHGSTRDRPAAPYAAKTASFLVSDMPSTYGALPVADGSGSYNNNSNNNSSGPSGSHVFEGEMRTEPQIKQYMPPGSPGFYDEEPGMDDPNVAYQQQNPDGSVTWVRKGPLPPLLPKNIPPGQGPSAYNRPFMLDQGMIVTTPHIDPWMHPSFVPLPDLVVNTLRTVNAIEMPTRHAFEEVLVRFVGGLSPELRDTATFIPEVYAHLAHAVAQGHIQELSLRMQMWLTCHHARSGSRKRHLILLPRDAFFNMHRDDEEKLRLNYVLQTDGEAEVEHVEKDSENGLGSLESAAVFERVPVQPQIFDILVYIHRNHGSSSTMLFEARRIGMATITWPMVEMFIRLCPLCKMRSKGAARVIPEEEHPSSSFRPPSNLKR</sequence>
<dbReference type="EMBL" id="BFAD01000003">
    <property type="protein sequence ID" value="GBE81241.1"/>
    <property type="molecule type" value="Genomic_DNA"/>
</dbReference>
<proteinExistence type="predicted"/>
<dbReference type="GO" id="GO:0008270">
    <property type="term" value="F:zinc ion binding"/>
    <property type="evidence" value="ECO:0007669"/>
    <property type="project" value="InterPro"/>
</dbReference>
<dbReference type="SUPFAM" id="SSF57701">
    <property type="entry name" value="Zn2/Cys6 DNA-binding domain"/>
    <property type="match status" value="2"/>
</dbReference>
<accession>A0A401GGK2</accession>
<evidence type="ECO:0000313" key="6">
    <source>
        <dbReference type="Proteomes" id="UP000287166"/>
    </source>
</evidence>
<dbReference type="PROSITE" id="PS50048">
    <property type="entry name" value="ZN2_CY6_FUNGAL_2"/>
    <property type="match status" value="2"/>
</dbReference>
<dbReference type="InParanoid" id="A0A401GGK2"/>
<comment type="subcellular location">
    <subcellularLocation>
        <location evidence="1">Nucleus</location>
    </subcellularLocation>
</comment>
<dbReference type="PANTHER" id="PTHR31001:SF89">
    <property type="entry name" value="ZN(2)-C6 FUNGAL-TYPE DOMAIN-CONTAINING PROTEIN"/>
    <property type="match status" value="1"/>
</dbReference>
<dbReference type="Proteomes" id="UP000287166">
    <property type="component" value="Unassembled WGS sequence"/>
</dbReference>
<evidence type="ECO:0000256" key="3">
    <source>
        <dbReference type="SAM" id="MobiDB-lite"/>
    </source>
</evidence>
<reference evidence="5 6" key="1">
    <citation type="journal article" date="2018" name="Sci. Rep.">
        <title>Genome sequence of the cauliflower mushroom Sparassis crispa (Hanabiratake) and its association with beneficial usage.</title>
        <authorList>
            <person name="Kiyama R."/>
            <person name="Furutani Y."/>
            <person name="Kawaguchi K."/>
            <person name="Nakanishi T."/>
        </authorList>
    </citation>
    <scope>NUCLEOTIDE SEQUENCE [LARGE SCALE GENOMIC DNA]</scope>
</reference>
<feature type="domain" description="Zn(2)-C6 fungal-type" evidence="4">
    <location>
        <begin position="89"/>
        <end position="120"/>
    </location>
</feature>
<evidence type="ECO:0000256" key="1">
    <source>
        <dbReference type="ARBA" id="ARBA00004123"/>
    </source>
</evidence>
<comment type="caution">
    <text evidence="5">The sequence shown here is derived from an EMBL/GenBank/DDBJ whole genome shotgun (WGS) entry which is preliminary data.</text>
</comment>
<dbReference type="RefSeq" id="XP_027612154.1">
    <property type="nucleotide sequence ID" value="XM_027756353.1"/>
</dbReference>
<evidence type="ECO:0000313" key="5">
    <source>
        <dbReference type="EMBL" id="GBE81241.1"/>
    </source>
</evidence>
<evidence type="ECO:0000259" key="4">
    <source>
        <dbReference type="PROSITE" id="PS50048"/>
    </source>
</evidence>
<feature type="region of interest" description="Disordered" evidence="3">
    <location>
        <begin position="1"/>
        <end position="21"/>
    </location>
</feature>
<dbReference type="OrthoDB" id="39175at2759"/>
<feature type="region of interest" description="Disordered" evidence="3">
    <location>
        <begin position="485"/>
        <end position="505"/>
    </location>
</feature>
<dbReference type="InterPro" id="IPR036864">
    <property type="entry name" value="Zn2-C6_fun-type_DNA-bd_sf"/>
</dbReference>
<dbReference type="InterPro" id="IPR001138">
    <property type="entry name" value="Zn2Cys6_DnaBD"/>
</dbReference>